<gene>
    <name evidence="2" type="ORF">M422DRAFT_263538</name>
</gene>
<dbReference type="EMBL" id="KN837200">
    <property type="protein sequence ID" value="KIJ34396.1"/>
    <property type="molecule type" value="Genomic_DNA"/>
</dbReference>
<name>A0A0C9VAT1_SPHS4</name>
<organism evidence="2 3">
    <name type="scientific">Sphaerobolus stellatus (strain SS14)</name>
    <dbReference type="NCBI Taxonomy" id="990650"/>
    <lineage>
        <taxon>Eukaryota</taxon>
        <taxon>Fungi</taxon>
        <taxon>Dikarya</taxon>
        <taxon>Basidiomycota</taxon>
        <taxon>Agaricomycotina</taxon>
        <taxon>Agaricomycetes</taxon>
        <taxon>Phallomycetidae</taxon>
        <taxon>Geastrales</taxon>
        <taxon>Sphaerobolaceae</taxon>
        <taxon>Sphaerobolus</taxon>
    </lineage>
</organism>
<evidence type="ECO:0000313" key="3">
    <source>
        <dbReference type="Proteomes" id="UP000054279"/>
    </source>
</evidence>
<dbReference type="HOGENOM" id="CLU_1310791_0_0_1"/>
<feature type="region of interest" description="Disordered" evidence="1">
    <location>
        <begin position="135"/>
        <end position="210"/>
    </location>
</feature>
<protein>
    <submittedName>
        <fullName evidence="2">Uncharacterized protein</fullName>
    </submittedName>
</protein>
<feature type="region of interest" description="Disordered" evidence="1">
    <location>
        <begin position="70"/>
        <end position="121"/>
    </location>
</feature>
<feature type="compositionally biased region" description="Low complexity" evidence="1">
    <location>
        <begin position="81"/>
        <end position="99"/>
    </location>
</feature>
<dbReference type="AlphaFoldDB" id="A0A0C9VAT1"/>
<feature type="compositionally biased region" description="Basic and acidic residues" evidence="1">
    <location>
        <begin position="187"/>
        <end position="196"/>
    </location>
</feature>
<reference evidence="2 3" key="1">
    <citation type="submission" date="2014-06" db="EMBL/GenBank/DDBJ databases">
        <title>Evolutionary Origins and Diversification of the Mycorrhizal Mutualists.</title>
        <authorList>
            <consortium name="DOE Joint Genome Institute"/>
            <consortium name="Mycorrhizal Genomics Consortium"/>
            <person name="Kohler A."/>
            <person name="Kuo A."/>
            <person name="Nagy L.G."/>
            <person name="Floudas D."/>
            <person name="Copeland A."/>
            <person name="Barry K.W."/>
            <person name="Cichocki N."/>
            <person name="Veneault-Fourrey C."/>
            <person name="LaButti K."/>
            <person name="Lindquist E.A."/>
            <person name="Lipzen A."/>
            <person name="Lundell T."/>
            <person name="Morin E."/>
            <person name="Murat C."/>
            <person name="Riley R."/>
            <person name="Ohm R."/>
            <person name="Sun H."/>
            <person name="Tunlid A."/>
            <person name="Henrissat B."/>
            <person name="Grigoriev I.V."/>
            <person name="Hibbett D.S."/>
            <person name="Martin F."/>
        </authorList>
    </citation>
    <scope>NUCLEOTIDE SEQUENCE [LARGE SCALE GENOMIC DNA]</scope>
    <source>
        <strain evidence="2 3">SS14</strain>
    </source>
</reference>
<sequence>MSSSSPHPGLISLLEHVSDDMIIEFREKYIPSRLLKSCPDAYTIARAHKWVDFNRFSAFVAKKYQATSPAKPIPTRKRVRSPSLDSSSELPEFSSPLTSRQWQKRSRTATMTRLTPVNDDDTRIQASDTLNISQQGIYKSENSHSDVSEGSIYFPSTPVSSSTAVSSNQSHQECISDASNHQAHTATNERIEDPTHCRGINSDHTPGLGP</sequence>
<accession>A0A0C9VAT1</accession>
<evidence type="ECO:0000256" key="1">
    <source>
        <dbReference type="SAM" id="MobiDB-lite"/>
    </source>
</evidence>
<evidence type="ECO:0000313" key="2">
    <source>
        <dbReference type="EMBL" id="KIJ34396.1"/>
    </source>
</evidence>
<feature type="compositionally biased region" description="Low complexity" evidence="1">
    <location>
        <begin position="155"/>
        <end position="167"/>
    </location>
</feature>
<feature type="compositionally biased region" description="Polar residues" evidence="1">
    <location>
        <begin position="168"/>
        <end position="186"/>
    </location>
</feature>
<dbReference type="Proteomes" id="UP000054279">
    <property type="component" value="Unassembled WGS sequence"/>
</dbReference>
<keyword evidence="3" id="KW-1185">Reference proteome</keyword>
<proteinExistence type="predicted"/>